<accession>A0ABD1RFG5</accession>
<reference evidence="5" key="1">
    <citation type="submission" date="2024-07" db="EMBL/GenBank/DDBJ databases">
        <title>Two chromosome-level genome assemblies of Korean endemic species Abeliophyllum distichum and Forsythia ovata (Oleaceae).</title>
        <authorList>
            <person name="Jang H."/>
        </authorList>
    </citation>
    <scope>NUCLEOTIDE SEQUENCE [LARGE SCALE GENOMIC DNA]</scope>
</reference>
<comment type="caution">
    <text evidence="4">The sequence shown here is derived from an EMBL/GenBank/DDBJ whole genome shotgun (WGS) entry which is preliminary data.</text>
</comment>
<gene>
    <name evidence="4" type="ORF">Adt_31915</name>
</gene>
<dbReference type="InterPro" id="IPR002156">
    <property type="entry name" value="RNaseH_domain"/>
</dbReference>
<dbReference type="EMBL" id="JBFOLK010000009">
    <property type="protein sequence ID" value="KAL2487159.1"/>
    <property type="molecule type" value="Genomic_DNA"/>
</dbReference>
<evidence type="ECO:0000313" key="4">
    <source>
        <dbReference type="EMBL" id="KAL2487159.1"/>
    </source>
</evidence>
<evidence type="ECO:0000259" key="2">
    <source>
        <dbReference type="Pfam" id="PF13456"/>
    </source>
</evidence>
<evidence type="ECO:0000313" key="5">
    <source>
        <dbReference type="Proteomes" id="UP001604336"/>
    </source>
</evidence>
<protein>
    <submittedName>
        <fullName evidence="4">Ribonuclease H</fullName>
    </submittedName>
</protein>
<name>A0ABD1RFG5_9LAMI</name>
<feature type="compositionally biased region" description="Polar residues" evidence="1">
    <location>
        <begin position="8"/>
        <end position="26"/>
    </location>
</feature>
<sequence>MPSESHPESSSAIWSTSGGRGQSQKNSDTHQDAIPLIPQRSSELDGKGGKRFEWTEEYEKAFQDLKILLGKAPLLSKPKVGEILLVYLVVSEKAVSSVLIQEEGPVQLPVYYALADFVTEFAHIPEGSLEARPEEVPTWKLYVDGSSGKVGARAGILLISPNGHNLNCVLRLEFKASNNTAEYEALFAGLRLAQEMKARKLQR</sequence>
<dbReference type="Pfam" id="PF17919">
    <property type="entry name" value="RT_RNaseH_2"/>
    <property type="match status" value="1"/>
</dbReference>
<evidence type="ECO:0000259" key="3">
    <source>
        <dbReference type="Pfam" id="PF17919"/>
    </source>
</evidence>
<dbReference type="InterPro" id="IPR036397">
    <property type="entry name" value="RNaseH_sf"/>
</dbReference>
<proteinExistence type="predicted"/>
<feature type="domain" description="RNase H type-1" evidence="2">
    <location>
        <begin position="144"/>
        <end position="201"/>
    </location>
</feature>
<dbReference type="Gene3D" id="3.30.420.10">
    <property type="entry name" value="Ribonuclease H-like superfamily/Ribonuclease H"/>
    <property type="match status" value="1"/>
</dbReference>
<dbReference type="Pfam" id="PF13456">
    <property type="entry name" value="RVT_3"/>
    <property type="match status" value="1"/>
</dbReference>
<dbReference type="PANTHER" id="PTHR48475:SF1">
    <property type="entry name" value="RNASE H TYPE-1 DOMAIN-CONTAINING PROTEIN"/>
    <property type="match status" value="1"/>
</dbReference>
<keyword evidence="5" id="KW-1185">Reference proteome</keyword>
<dbReference type="InterPro" id="IPR041577">
    <property type="entry name" value="RT_RNaseH_2"/>
</dbReference>
<dbReference type="PANTHER" id="PTHR48475">
    <property type="entry name" value="RIBONUCLEASE H"/>
    <property type="match status" value="1"/>
</dbReference>
<dbReference type="Proteomes" id="UP001604336">
    <property type="component" value="Unassembled WGS sequence"/>
</dbReference>
<dbReference type="SUPFAM" id="SSF56672">
    <property type="entry name" value="DNA/RNA polymerases"/>
    <property type="match status" value="1"/>
</dbReference>
<organism evidence="4 5">
    <name type="scientific">Abeliophyllum distichum</name>
    <dbReference type="NCBI Taxonomy" id="126358"/>
    <lineage>
        <taxon>Eukaryota</taxon>
        <taxon>Viridiplantae</taxon>
        <taxon>Streptophyta</taxon>
        <taxon>Embryophyta</taxon>
        <taxon>Tracheophyta</taxon>
        <taxon>Spermatophyta</taxon>
        <taxon>Magnoliopsida</taxon>
        <taxon>eudicotyledons</taxon>
        <taxon>Gunneridae</taxon>
        <taxon>Pentapetalae</taxon>
        <taxon>asterids</taxon>
        <taxon>lamiids</taxon>
        <taxon>Lamiales</taxon>
        <taxon>Oleaceae</taxon>
        <taxon>Forsythieae</taxon>
        <taxon>Abeliophyllum</taxon>
    </lineage>
</organism>
<dbReference type="AlphaFoldDB" id="A0ABD1RFG5"/>
<feature type="domain" description="Reverse transcriptase/retrotransposon-derived protein RNase H-like" evidence="3">
    <location>
        <begin position="54"/>
        <end position="113"/>
    </location>
</feature>
<dbReference type="InterPro" id="IPR043502">
    <property type="entry name" value="DNA/RNA_pol_sf"/>
</dbReference>
<feature type="region of interest" description="Disordered" evidence="1">
    <location>
        <begin position="1"/>
        <end position="48"/>
    </location>
</feature>
<evidence type="ECO:0000256" key="1">
    <source>
        <dbReference type="SAM" id="MobiDB-lite"/>
    </source>
</evidence>